<feature type="domain" description="AMP-binding enzyme C-terminal" evidence="4">
    <location>
        <begin position="394"/>
        <end position="468"/>
    </location>
</feature>
<dbReference type="SUPFAM" id="SSF56801">
    <property type="entry name" value="Acetyl-CoA synthetase-like"/>
    <property type="match status" value="1"/>
</dbReference>
<dbReference type="Proteomes" id="UP000193566">
    <property type="component" value="Unassembled WGS sequence"/>
</dbReference>
<comment type="similarity">
    <text evidence="1">Belongs to the ATP-dependent AMP-binding enzyme family.</text>
</comment>
<sequence length="482" mass="52302">MRAAGLTDGERVLLYCENSVEAVVTMFGIAKDGLVAVPVNPHLAPDVLEWVVEHVGVRFTVVDGEFGEQARKVFARAGLRVNVTIPIGGPIVAGSRDFAEWIAEQPADEPSGNRHADDVWSILFTSGTTLMSKASMATHTYSYMAGFSYAMSLTRGLDYEQDLTTCTFLPILYHCGHNSTILPTILAGGTMVLGRRPDPAALADAVTTEKVTAVWAGSPAWVQQLATCGLEYDDVDLSSLTVVMFAWGSMNPGMAQDLAKACGPQVKMLEVFGQTEAMSCYRFWPDRHPGKFEKSLRGTNYVGVPNPLLAADIVDADGNSLRGRPGIAGEAVYRSPVVTAGYYGDVEATREAFRDGWFHSGDSCMYDEDGLQIMVDRFKDIVKSGGENVSSLRVEGVLVTHPDVLRAAVIGVPDPIWGEKVTAVVTVTPGREADVKGILAFARERLAGYEAPKDIVVIDRMPETVGGKIMKYKLRELFTREH</sequence>
<comment type="caution">
    <text evidence="5">The sequence shown here is derived from an EMBL/GenBank/DDBJ whole genome shotgun (WGS) entry which is preliminary data.</text>
</comment>
<dbReference type="Pfam" id="PF00501">
    <property type="entry name" value="AMP-binding"/>
    <property type="match status" value="1"/>
</dbReference>
<protein>
    <submittedName>
        <fullName evidence="5">Acyl-CoA synthetase (AMP-forming)/AMP-acid ligase II</fullName>
    </submittedName>
</protein>
<feature type="domain" description="AMP-dependent synthetase/ligase" evidence="3">
    <location>
        <begin position="2"/>
        <end position="343"/>
    </location>
</feature>
<organism evidence="5 6">
    <name type="scientific">Rhodococcus rhodochrous J3</name>
    <dbReference type="NCBI Taxonomy" id="903528"/>
    <lineage>
        <taxon>Bacteria</taxon>
        <taxon>Bacillati</taxon>
        <taxon>Actinomycetota</taxon>
        <taxon>Actinomycetes</taxon>
        <taxon>Mycobacteriales</taxon>
        <taxon>Nocardiaceae</taxon>
        <taxon>Rhodococcus</taxon>
    </lineage>
</organism>
<reference evidence="5 6" key="1">
    <citation type="submission" date="2017-04" db="EMBL/GenBank/DDBJ databases">
        <authorList>
            <person name="Varghese N."/>
            <person name="Submissions S."/>
        </authorList>
    </citation>
    <scope>NUCLEOTIDE SEQUENCE [LARGE SCALE GENOMIC DNA]</scope>
    <source>
        <strain evidence="5 6">J3</strain>
    </source>
</reference>
<dbReference type="InterPro" id="IPR042099">
    <property type="entry name" value="ANL_N_sf"/>
</dbReference>
<evidence type="ECO:0000256" key="2">
    <source>
        <dbReference type="ARBA" id="ARBA00022598"/>
    </source>
</evidence>
<dbReference type="InterPro" id="IPR000873">
    <property type="entry name" value="AMP-dep_synth/lig_dom"/>
</dbReference>
<dbReference type="EMBL" id="FXAV01000022">
    <property type="protein sequence ID" value="SMG56882.1"/>
    <property type="molecule type" value="Genomic_DNA"/>
</dbReference>
<evidence type="ECO:0000256" key="1">
    <source>
        <dbReference type="ARBA" id="ARBA00006432"/>
    </source>
</evidence>
<gene>
    <name evidence="5" type="ORF">SAMN02745947_04932</name>
</gene>
<dbReference type="PANTHER" id="PTHR43201">
    <property type="entry name" value="ACYL-COA SYNTHETASE"/>
    <property type="match status" value="1"/>
</dbReference>
<dbReference type="Gene3D" id="3.30.300.30">
    <property type="match status" value="1"/>
</dbReference>
<accession>A0ABY1MHK9</accession>
<dbReference type="PANTHER" id="PTHR43201:SF5">
    <property type="entry name" value="MEDIUM-CHAIN ACYL-COA LIGASE ACSF2, MITOCHONDRIAL"/>
    <property type="match status" value="1"/>
</dbReference>
<keyword evidence="6" id="KW-1185">Reference proteome</keyword>
<name>A0ABY1MHK9_RHORH</name>
<keyword evidence="2 5" id="KW-0436">Ligase</keyword>
<evidence type="ECO:0000259" key="3">
    <source>
        <dbReference type="Pfam" id="PF00501"/>
    </source>
</evidence>
<evidence type="ECO:0000259" key="4">
    <source>
        <dbReference type="Pfam" id="PF13193"/>
    </source>
</evidence>
<dbReference type="GO" id="GO:0016874">
    <property type="term" value="F:ligase activity"/>
    <property type="evidence" value="ECO:0007669"/>
    <property type="project" value="UniProtKB-KW"/>
</dbReference>
<dbReference type="Pfam" id="PF13193">
    <property type="entry name" value="AMP-binding_C"/>
    <property type="match status" value="1"/>
</dbReference>
<dbReference type="InterPro" id="IPR025110">
    <property type="entry name" value="AMP-bd_C"/>
</dbReference>
<dbReference type="InterPro" id="IPR045851">
    <property type="entry name" value="AMP-bd_C_sf"/>
</dbReference>
<proteinExistence type="inferred from homology"/>
<evidence type="ECO:0000313" key="6">
    <source>
        <dbReference type="Proteomes" id="UP000193566"/>
    </source>
</evidence>
<evidence type="ECO:0000313" key="5">
    <source>
        <dbReference type="EMBL" id="SMG56882.1"/>
    </source>
</evidence>
<dbReference type="Gene3D" id="3.40.50.12780">
    <property type="entry name" value="N-terminal domain of ligase-like"/>
    <property type="match status" value="1"/>
</dbReference>